<gene>
    <name evidence="1" type="ORF">SPHINGO8BC_60617</name>
</gene>
<dbReference type="Proteomes" id="UP000432350">
    <property type="component" value="Unassembled WGS sequence"/>
</dbReference>
<dbReference type="AlphaFoldDB" id="A0A654DT06"/>
<dbReference type="EMBL" id="CABWMV010000025">
    <property type="protein sequence ID" value="VXD05673.1"/>
    <property type="molecule type" value="Genomic_DNA"/>
</dbReference>
<organism evidence="1 2">
    <name type="scientific">Sphingobacterium multivorum</name>
    <dbReference type="NCBI Taxonomy" id="28454"/>
    <lineage>
        <taxon>Bacteria</taxon>
        <taxon>Pseudomonadati</taxon>
        <taxon>Bacteroidota</taxon>
        <taxon>Sphingobacteriia</taxon>
        <taxon>Sphingobacteriales</taxon>
        <taxon>Sphingobacteriaceae</taxon>
        <taxon>Sphingobacterium</taxon>
    </lineage>
</organism>
<protein>
    <submittedName>
        <fullName evidence="1">Uncharacterized protein</fullName>
    </submittedName>
</protein>
<name>A0A654DT06_SPHMU</name>
<reference evidence="1 2" key="1">
    <citation type="submission" date="2019-10" db="EMBL/GenBank/DDBJ databases">
        <authorList>
            <person name="Karimi E."/>
        </authorList>
    </citation>
    <scope>NUCLEOTIDE SEQUENCE [LARGE SCALE GENOMIC DNA]</scope>
    <source>
        <strain evidence="1">Sphingobacterium sp. 8BC</strain>
    </source>
</reference>
<evidence type="ECO:0000313" key="2">
    <source>
        <dbReference type="Proteomes" id="UP000432350"/>
    </source>
</evidence>
<accession>A0A654DT06</accession>
<evidence type="ECO:0000313" key="1">
    <source>
        <dbReference type="EMBL" id="VXD05673.1"/>
    </source>
</evidence>
<proteinExistence type="predicted"/>
<sequence length="49" mass="5877">MNFFFQNYYKNLFINHKILQIPTFRDKVSHLQRSGIALFMASVFIINPI</sequence>